<dbReference type="Pfam" id="PF10881">
    <property type="entry name" value="DUF2726"/>
    <property type="match status" value="1"/>
</dbReference>
<reference evidence="2" key="1">
    <citation type="journal article" date="2021" name="PeerJ">
        <title>Extensive microbial diversity within the chicken gut microbiome revealed by metagenomics and culture.</title>
        <authorList>
            <person name="Gilroy R."/>
            <person name="Ravi A."/>
            <person name="Getino M."/>
            <person name="Pursley I."/>
            <person name="Horton D.L."/>
            <person name="Alikhan N.F."/>
            <person name="Baker D."/>
            <person name="Gharbi K."/>
            <person name="Hall N."/>
            <person name="Watson M."/>
            <person name="Adriaenssens E.M."/>
            <person name="Foster-Nyarko E."/>
            <person name="Jarju S."/>
            <person name="Secka A."/>
            <person name="Antonio M."/>
            <person name="Oren A."/>
            <person name="Chaudhuri R.R."/>
            <person name="La Ragione R."/>
            <person name="Hildebrand F."/>
            <person name="Pallen M.J."/>
        </authorList>
    </citation>
    <scope>NUCLEOTIDE SEQUENCE</scope>
    <source>
        <strain evidence="2">B5_2728</strain>
    </source>
</reference>
<dbReference type="InterPro" id="IPR024402">
    <property type="entry name" value="DUF2726"/>
</dbReference>
<proteinExistence type="predicted"/>
<organism evidence="2 3">
    <name type="scientific">Candidatus Allofournierella pullistercoris</name>
    <dbReference type="NCBI Taxonomy" id="2838597"/>
    <lineage>
        <taxon>Bacteria</taxon>
        <taxon>Bacillati</taxon>
        <taxon>Bacillota</taxon>
        <taxon>Clostridia</taxon>
        <taxon>Eubacteriales</taxon>
        <taxon>Oscillospiraceae</taxon>
        <taxon>Allofournierella</taxon>
    </lineage>
</organism>
<accession>A0A948T3M9</accession>
<name>A0A948T3M9_9FIRM</name>
<dbReference type="EMBL" id="JAHLFP010000055">
    <property type="protein sequence ID" value="MBU3806509.1"/>
    <property type="molecule type" value="Genomic_DNA"/>
</dbReference>
<feature type="domain" description="DUF2726" evidence="1">
    <location>
        <begin position="43"/>
        <end position="159"/>
    </location>
</feature>
<gene>
    <name evidence="2" type="ORF">H9882_06425</name>
</gene>
<evidence type="ECO:0000259" key="1">
    <source>
        <dbReference type="Pfam" id="PF10881"/>
    </source>
</evidence>
<protein>
    <submittedName>
        <fullName evidence="2">DUF2726 domain-containing protein</fullName>
    </submittedName>
</protein>
<sequence length="172" mass="20579">MAGQWWAVLLLFLVAALAGRRAKARSGRGWEQWDKTEQYPYLKKPLLTKREYRFYWMLRQCADAYGWLVCPKVGLKDLLDVDEEEADCTYHFNRISQKHVDFVICDERLRVLFAVELDDASHDTQQARKKDWFKNKAFESAGIPLERVREIEMQRVEQLFLRYWNKEQGVQK</sequence>
<comment type="caution">
    <text evidence="2">The sequence shown here is derived from an EMBL/GenBank/DDBJ whole genome shotgun (WGS) entry which is preliminary data.</text>
</comment>
<dbReference type="AlphaFoldDB" id="A0A948T3M9"/>
<dbReference type="Proteomes" id="UP000713596">
    <property type="component" value="Unassembled WGS sequence"/>
</dbReference>
<evidence type="ECO:0000313" key="2">
    <source>
        <dbReference type="EMBL" id="MBU3806509.1"/>
    </source>
</evidence>
<evidence type="ECO:0000313" key="3">
    <source>
        <dbReference type="Proteomes" id="UP000713596"/>
    </source>
</evidence>
<reference evidence="2" key="2">
    <citation type="submission" date="2021-04" db="EMBL/GenBank/DDBJ databases">
        <authorList>
            <person name="Gilroy R."/>
        </authorList>
    </citation>
    <scope>NUCLEOTIDE SEQUENCE</scope>
    <source>
        <strain evidence="2">B5_2728</strain>
    </source>
</reference>